<feature type="binding site" evidence="9">
    <location>
        <position position="349"/>
    </location>
    <ligand>
        <name>Zn(2+)</name>
        <dbReference type="ChEBI" id="CHEBI:29105"/>
        <label>4</label>
        <note>catalytic</note>
    </ligand>
</feature>
<sequence length="378" mass="42444">MAAAVLAKVCETPGCTSEAKLQCPTCVKLGIQGSYFCSQTCFKGSWNEHKQIHKKAKETQDDKKNGYNPWPGFHYTGELRPYPVTPKRTVPDYIPRPDYADHAEGVPVSERQLRGSTNIKQLDDEEQEGMRVVCKLAREILDCAANALAAGVTTDEIDRLVHEATIDRECYPSPLNYYQFPKSCCTSINEVICHGIPDMRPLQNGDIINIDITAYHQGFHGDLNETFFVGEVDEASKRLVKTTYECLKLAIDEVKPGVRYREMGNIIQKHAQAHGYSVVRSYCGHGIHQLFHTAPSVPHYGKNKAIGVMKPGHTFTIEPMISEGTWRDEMWPDNWTAVTQDGRRSAQFEHTLLVTDTGCEVLTRRLDGSAQPHFMDAL</sequence>
<evidence type="ECO:0000256" key="11">
    <source>
        <dbReference type="RuleBase" id="RU003653"/>
    </source>
</evidence>
<evidence type="ECO:0000256" key="8">
    <source>
        <dbReference type="ARBA" id="ARBA00022833"/>
    </source>
</evidence>
<keyword evidence="4 9" id="KW-0645">Protease</keyword>
<keyword evidence="5 9" id="KW-0479">Metal-binding</keyword>
<evidence type="ECO:0000256" key="12">
    <source>
        <dbReference type="SAM" id="MobiDB-lite"/>
    </source>
</evidence>
<evidence type="ECO:0000256" key="6">
    <source>
        <dbReference type="ARBA" id="ARBA00022771"/>
    </source>
</evidence>
<dbReference type="HAMAP" id="MF_01974">
    <property type="entry name" value="MetAP_1"/>
    <property type="match status" value="1"/>
</dbReference>
<dbReference type="InterPro" id="IPR000994">
    <property type="entry name" value="Pept_M24"/>
</dbReference>
<dbReference type="InterPro" id="IPR031615">
    <property type="entry name" value="Zfn-C6H2"/>
</dbReference>
<proteinExistence type="inferred from homology"/>
<dbReference type="FunFam" id="3.90.230.10:FF:000010">
    <property type="entry name" value="Methionine aminopeptidase"/>
    <property type="match status" value="1"/>
</dbReference>
<dbReference type="OMA" id="FYGDHAY"/>
<dbReference type="NCBIfam" id="TIGR00500">
    <property type="entry name" value="met_pdase_I"/>
    <property type="match status" value="1"/>
</dbReference>
<feature type="binding site" evidence="9">
    <location>
        <position position="194"/>
    </location>
    <ligand>
        <name>a protein</name>
        <dbReference type="ChEBI" id="CHEBI:16541"/>
    </ligand>
    <ligandPart>
        <name>N-terminal L-methionine residue</name>
        <dbReference type="ChEBI" id="CHEBI:64731"/>
    </ligandPart>
</feature>
<dbReference type="SUPFAM" id="SSF55920">
    <property type="entry name" value="Creatinase/aminopeptidase"/>
    <property type="match status" value="1"/>
</dbReference>
<feature type="region of interest" description="Disordered" evidence="12">
    <location>
        <begin position="99"/>
        <end position="122"/>
    </location>
</feature>
<feature type="binding site" evidence="9">
    <location>
        <position position="211"/>
    </location>
    <ligand>
        <name>Zn(2+)</name>
        <dbReference type="ChEBI" id="CHEBI:29105"/>
        <label>3</label>
    </ligand>
</feature>
<dbReference type="AlphaFoldDB" id="A0A2T7PW02"/>
<dbReference type="PROSITE" id="PS52013">
    <property type="entry name" value="ZF_C6H2"/>
    <property type="match status" value="1"/>
</dbReference>
<keyword evidence="6 10" id="KW-0863">Zinc-finger</keyword>
<dbReference type="Pfam" id="PF00557">
    <property type="entry name" value="Peptidase_M24"/>
    <property type="match status" value="1"/>
</dbReference>
<dbReference type="InterPro" id="IPR001714">
    <property type="entry name" value="Pept_M24_MAP"/>
</dbReference>
<comment type="function">
    <text evidence="9 11">Cotranslationally removes the N-terminal methionine from nascent proteins. The N-terminal methionine is often cleaved when the second residue in the primary sequence is small and uncharged (Met-Ala-, Cys, Gly, Pro, Ser, Thr, or Val).</text>
</comment>
<evidence type="ECO:0000256" key="4">
    <source>
        <dbReference type="ARBA" id="ARBA00022670"/>
    </source>
</evidence>
<comment type="subunit">
    <text evidence="9">Associates with the 60S ribosomal subunit of the 80S translational complex.</text>
</comment>
<dbReference type="PANTHER" id="PTHR43330">
    <property type="entry name" value="METHIONINE AMINOPEPTIDASE"/>
    <property type="match status" value="1"/>
</dbReference>
<evidence type="ECO:0000256" key="10">
    <source>
        <dbReference type="PROSITE-ProRule" id="PRU01357"/>
    </source>
</evidence>
<comment type="cofactor">
    <cofactor evidence="11">
        <name>Co(2+)</name>
        <dbReference type="ChEBI" id="CHEBI:48828"/>
    </cofactor>
    <cofactor evidence="11">
        <name>Zn(2+)</name>
        <dbReference type="ChEBI" id="CHEBI:29105"/>
    </cofactor>
    <cofactor evidence="11">
        <name>Mn(2+)</name>
        <dbReference type="ChEBI" id="CHEBI:29035"/>
    </cofactor>
    <cofactor evidence="11">
        <name>Fe(2+)</name>
        <dbReference type="ChEBI" id="CHEBI:29033"/>
    </cofactor>
    <text evidence="11">Binds 2 divalent metal cations per subunit. Has a high-affinity and a low affinity metal-binding site. The true nature of the physiological cofactor is under debate. The enzyme is active with cobalt, zinc, manganese or divalent iron ions.</text>
</comment>
<evidence type="ECO:0000259" key="13">
    <source>
        <dbReference type="PROSITE" id="PS52013"/>
    </source>
</evidence>
<feature type="binding site" evidence="9">
    <location>
        <position position="349"/>
    </location>
    <ligand>
        <name>Zn(2+)</name>
        <dbReference type="ChEBI" id="CHEBI:29105"/>
        <label>3</label>
    </ligand>
</feature>
<feature type="binding site" evidence="9">
    <location>
        <position position="222"/>
    </location>
    <ligand>
        <name>Zn(2+)</name>
        <dbReference type="ChEBI" id="CHEBI:29105"/>
        <label>3</label>
    </ligand>
</feature>
<keyword evidence="8" id="KW-0862">Zinc</keyword>
<dbReference type="EMBL" id="PZQS01000001">
    <property type="protein sequence ID" value="PVD37602.1"/>
    <property type="molecule type" value="Genomic_DNA"/>
</dbReference>
<dbReference type="PANTHER" id="PTHR43330:SF7">
    <property type="entry name" value="METHIONINE AMINOPEPTIDASE 1"/>
    <property type="match status" value="1"/>
</dbReference>
<evidence type="ECO:0000256" key="1">
    <source>
        <dbReference type="ARBA" id="ARBA00004496"/>
    </source>
</evidence>
<dbReference type="OrthoDB" id="3209743at2759"/>
<dbReference type="GO" id="GO:0005829">
    <property type="term" value="C:cytosol"/>
    <property type="evidence" value="ECO:0007669"/>
    <property type="project" value="TreeGrafter"/>
</dbReference>
<accession>A0A2T7PW02</accession>
<dbReference type="GO" id="GO:0004239">
    <property type="term" value="F:initiator methionyl aminopeptidase activity"/>
    <property type="evidence" value="ECO:0007669"/>
    <property type="project" value="UniProtKB-UniRule"/>
</dbReference>
<feature type="domain" description="C6H2-type" evidence="13">
    <location>
        <begin position="7"/>
        <end position="60"/>
    </location>
</feature>
<dbReference type="InterPro" id="IPR002467">
    <property type="entry name" value="Pept_M24A_MAP1"/>
</dbReference>
<evidence type="ECO:0000256" key="3">
    <source>
        <dbReference type="ARBA" id="ARBA00022490"/>
    </source>
</evidence>
<dbReference type="Pfam" id="PF15801">
    <property type="entry name" value="zf-C6H2"/>
    <property type="match status" value="1"/>
</dbReference>
<evidence type="ECO:0000313" key="14">
    <source>
        <dbReference type="EMBL" id="PVD37602.1"/>
    </source>
</evidence>
<keyword evidence="7 9" id="KW-0378">Hydrolase</keyword>
<dbReference type="EC" id="3.4.11.18" evidence="11"/>
<comment type="catalytic activity">
    <reaction evidence="9 11">
        <text>Release of N-terminal amino acids, preferentially methionine, from peptides and arylamides.</text>
        <dbReference type="EC" id="3.4.11.18"/>
    </reaction>
</comment>
<organism evidence="14 15">
    <name type="scientific">Pomacea canaliculata</name>
    <name type="common">Golden apple snail</name>
    <dbReference type="NCBI Taxonomy" id="400727"/>
    <lineage>
        <taxon>Eukaryota</taxon>
        <taxon>Metazoa</taxon>
        <taxon>Spiralia</taxon>
        <taxon>Lophotrochozoa</taxon>
        <taxon>Mollusca</taxon>
        <taxon>Gastropoda</taxon>
        <taxon>Caenogastropoda</taxon>
        <taxon>Architaenioglossa</taxon>
        <taxon>Ampullarioidea</taxon>
        <taxon>Ampullariidae</taxon>
        <taxon>Pomacea</taxon>
    </lineage>
</organism>
<comment type="subcellular location">
    <subcellularLocation>
        <location evidence="1 9">Cytoplasm</location>
    </subcellularLocation>
</comment>
<comment type="caution">
    <text evidence="14">The sequence shown here is derived from an EMBL/GenBank/DDBJ whole genome shotgun (WGS) entry which is preliminary data.</text>
</comment>
<feature type="binding site" evidence="9">
    <location>
        <position position="222"/>
    </location>
    <ligand>
        <name>Zn(2+)</name>
        <dbReference type="ChEBI" id="CHEBI:29105"/>
        <label>4</label>
        <note>catalytic</note>
    </ligand>
</feature>
<feature type="binding site" evidence="9">
    <location>
        <position position="285"/>
    </location>
    <ligand>
        <name>Zn(2+)</name>
        <dbReference type="ChEBI" id="CHEBI:29105"/>
        <label>4</label>
        <note>catalytic</note>
    </ligand>
</feature>
<evidence type="ECO:0000256" key="7">
    <source>
        <dbReference type="ARBA" id="ARBA00022801"/>
    </source>
</evidence>
<name>A0A2T7PW02_POMCA</name>
<dbReference type="Gene3D" id="3.90.230.10">
    <property type="entry name" value="Creatinase/methionine aminopeptidase superfamily"/>
    <property type="match status" value="1"/>
</dbReference>
<feature type="binding site" evidence="9">
    <location>
        <position position="318"/>
    </location>
    <ligand>
        <name>Zn(2+)</name>
        <dbReference type="ChEBI" id="CHEBI:29105"/>
        <label>4</label>
        <note>catalytic</note>
    </ligand>
</feature>
<dbReference type="PRINTS" id="PR00599">
    <property type="entry name" value="MAPEPTIDASE"/>
</dbReference>
<comment type="cofactor">
    <cofactor evidence="9">
        <name>Zn(2+)</name>
        <dbReference type="ChEBI" id="CHEBI:29105"/>
    </cofactor>
    <cofactor evidence="9">
        <name>Co(2+)</name>
        <dbReference type="ChEBI" id="CHEBI:48828"/>
    </cofactor>
    <cofactor evidence="9">
        <name>Mn(2+)</name>
        <dbReference type="ChEBI" id="CHEBI:29035"/>
    </cofactor>
    <cofactor evidence="9">
        <name>Fe(2+)</name>
        <dbReference type="ChEBI" id="CHEBI:29033"/>
    </cofactor>
    <text evidence="9">Binds 2 divalent metal cations per subunit. Has a high-affinity and a low affinity metal-binding site. The true nature of the physiological cofactor is under debate. The enzyme is active with zinc, cobalt, manganese or divalent iron ions. Has high activity with zinc; zinc cofactor is transferred into the active site region by the ZNG1 zinc chaperone.</text>
</comment>
<evidence type="ECO:0000313" key="15">
    <source>
        <dbReference type="Proteomes" id="UP000245119"/>
    </source>
</evidence>
<keyword evidence="15" id="KW-1185">Reference proteome</keyword>
<dbReference type="GO" id="GO:0070006">
    <property type="term" value="F:metalloaminopeptidase activity"/>
    <property type="evidence" value="ECO:0007669"/>
    <property type="project" value="UniProtKB-UniRule"/>
</dbReference>
<dbReference type="GO" id="GO:0006508">
    <property type="term" value="P:proteolysis"/>
    <property type="evidence" value="ECO:0007669"/>
    <property type="project" value="UniProtKB-KW"/>
</dbReference>
<dbReference type="InterPro" id="IPR036005">
    <property type="entry name" value="Creatinase/aminopeptidase-like"/>
</dbReference>
<comment type="similarity">
    <text evidence="9 10">Belongs to the peptidase M24A family. Methionine aminopeptidase type 1 subfamily.</text>
</comment>
<keyword evidence="2 9" id="KW-0031">Aminopeptidase</keyword>
<evidence type="ECO:0000256" key="5">
    <source>
        <dbReference type="ARBA" id="ARBA00022723"/>
    </source>
</evidence>
<protein>
    <recommendedName>
        <fullName evidence="11">Methionine aminopeptidase</fullName>
        <ecNumber evidence="11">3.4.11.18</ecNumber>
    </recommendedName>
</protein>
<dbReference type="GO" id="GO:0008270">
    <property type="term" value="F:zinc ion binding"/>
    <property type="evidence" value="ECO:0007669"/>
    <property type="project" value="UniProtKB-KW"/>
</dbReference>
<dbReference type="Proteomes" id="UP000245119">
    <property type="component" value="Linkage Group LG1"/>
</dbReference>
<dbReference type="STRING" id="400727.A0A2T7PW02"/>
<evidence type="ECO:0000256" key="2">
    <source>
        <dbReference type="ARBA" id="ARBA00022438"/>
    </source>
</evidence>
<gene>
    <name evidence="14" type="ORF">C0Q70_00198</name>
</gene>
<reference evidence="14 15" key="1">
    <citation type="submission" date="2018-04" db="EMBL/GenBank/DDBJ databases">
        <title>The genome of golden apple snail Pomacea canaliculata provides insight into stress tolerance and invasive adaptation.</title>
        <authorList>
            <person name="Liu C."/>
            <person name="Liu B."/>
            <person name="Ren Y."/>
            <person name="Zhang Y."/>
            <person name="Wang H."/>
            <person name="Li S."/>
            <person name="Jiang F."/>
            <person name="Yin L."/>
            <person name="Zhang G."/>
            <person name="Qian W."/>
            <person name="Fan W."/>
        </authorList>
    </citation>
    <scope>NUCLEOTIDE SEQUENCE [LARGE SCALE GENOMIC DNA]</scope>
    <source>
        <strain evidence="14">SZHN2017</strain>
        <tissue evidence="14">Muscle</tissue>
    </source>
</reference>
<evidence type="ECO:0000256" key="9">
    <source>
        <dbReference type="HAMAP-Rule" id="MF_03174"/>
    </source>
</evidence>
<dbReference type="PROSITE" id="PS00680">
    <property type="entry name" value="MAP_1"/>
    <property type="match status" value="1"/>
</dbReference>
<dbReference type="CDD" id="cd01086">
    <property type="entry name" value="MetAP1"/>
    <property type="match status" value="1"/>
</dbReference>
<feature type="binding site" evidence="9">
    <location>
        <position position="292"/>
    </location>
    <ligand>
        <name>a protein</name>
        <dbReference type="ChEBI" id="CHEBI:16541"/>
    </ligand>
    <ligandPart>
        <name>N-terminal L-methionine residue</name>
        <dbReference type="ChEBI" id="CHEBI:64731"/>
    </ligandPart>
</feature>
<keyword evidence="3 9" id="KW-0963">Cytoplasm</keyword>